<evidence type="ECO:0000313" key="4">
    <source>
        <dbReference type="Proteomes" id="UP000188320"/>
    </source>
</evidence>
<dbReference type="SUPFAM" id="SSF51695">
    <property type="entry name" value="PLC-like phosphodiesterases"/>
    <property type="match status" value="1"/>
</dbReference>
<dbReference type="Proteomes" id="UP000188320">
    <property type="component" value="Unassembled WGS sequence"/>
</dbReference>
<organism evidence="3 4">
    <name type="scientific">Zancudomyces culisetae</name>
    <name type="common">Gut fungus</name>
    <name type="synonym">Smittium culisetae</name>
    <dbReference type="NCBI Taxonomy" id="1213189"/>
    <lineage>
        <taxon>Eukaryota</taxon>
        <taxon>Fungi</taxon>
        <taxon>Fungi incertae sedis</taxon>
        <taxon>Zoopagomycota</taxon>
        <taxon>Kickxellomycotina</taxon>
        <taxon>Harpellomycetes</taxon>
        <taxon>Harpellales</taxon>
        <taxon>Legeriomycetaceae</taxon>
        <taxon>Zancudomyces</taxon>
    </lineage>
</organism>
<dbReference type="EMBL" id="LSSK01000760">
    <property type="protein sequence ID" value="OMH82011.1"/>
    <property type="molecule type" value="Genomic_DNA"/>
</dbReference>
<gene>
    <name evidence="3" type="ORF">AX774_g4524</name>
</gene>
<dbReference type="GO" id="GO:0046475">
    <property type="term" value="P:glycerophospholipid catabolic process"/>
    <property type="evidence" value="ECO:0007669"/>
    <property type="project" value="TreeGrafter"/>
</dbReference>
<evidence type="ECO:0000256" key="1">
    <source>
        <dbReference type="ARBA" id="ARBA00022801"/>
    </source>
</evidence>
<dbReference type="Pfam" id="PF03009">
    <property type="entry name" value="GDPD"/>
    <property type="match status" value="1"/>
</dbReference>
<dbReference type="InterPro" id="IPR017946">
    <property type="entry name" value="PLC-like_Pdiesterase_TIM-brl"/>
</dbReference>
<keyword evidence="1" id="KW-0378">Hydrolase</keyword>
<dbReference type="PANTHER" id="PTHR22958">
    <property type="entry name" value="GLYCEROPHOSPHORYL DIESTER PHOSPHODIESTERASE"/>
    <property type="match status" value="1"/>
</dbReference>
<name>A0A1R1PM07_ZANCU</name>
<comment type="caution">
    <text evidence="3">The sequence shown here is derived from an EMBL/GenBank/DDBJ whole genome shotgun (WGS) entry which is preliminary data.</text>
</comment>
<evidence type="ECO:0000259" key="2">
    <source>
        <dbReference type="PROSITE" id="PS51704"/>
    </source>
</evidence>
<dbReference type="InterPro" id="IPR051578">
    <property type="entry name" value="GDPD"/>
</dbReference>
<accession>A0A1R1PM07</accession>
<evidence type="ECO:0000313" key="3">
    <source>
        <dbReference type="EMBL" id="OMH82011.1"/>
    </source>
</evidence>
<feature type="domain" description="GP-PDE" evidence="2">
    <location>
        <begin position="357"/>
        <end position="650"/>
    </location>
</feature>
<dbReference type="PROSITE" id="PS51704">
    <property type="entry name" value="GP_PDE"/>
    <property type="match status" value="1"/>
</dbReference>
<protein>
    <submittedName>
        <fullName evidence="3">Glycerophosphodiester phosphodiesterase GDE1</fullName>
    </submittedName>
</protein>
<dbReference type="OrthoDB" id="197419at2759"/>
<dbReference type="AlphaFoldDB" id="A0A1R1PM07"/>
<reference evidence="4" key="1">
    <citation type="submission" date="2017-01" db="EMBL/GenBank/DDBJ databases">
        <authorList>
            <person name="Wang Y."/>
            <person name="White M."/>
            <person name="Kvist S."/>
            <person name="Moncalvo J.-M."/>
        </authorList>
    </citation>
    <scope>NUCLEOTIDE SEQUENCE [LARGE SCALE GENOMIC DNA]</scope>
    <source>
        <strain evidence="4">COL-18-3</strain>
    </source>
</reference>
<dbReference type="PANTHER" id="PTHR22958:SF1">
    <property type="entry name" value="GLYCEROPHOSPHOCHOLINE PHOSPHODIESTERASE GPCPD1"/>
    <property type="match status" value="1"/>
</dbReference>
<dbReference type="InterPro" id="IPR030395">
    <property type="entry name" value="GP_PDE_dom"/>
</dbReference>
<dbReference type="GO" id="GO:0008081">
    <property type="term" value="F:phosphoric diester hydrolase activity"/>
    <property type="evidence" value="ECO:0007669"/>
    <property type="project" value="InterPro"/>
</dbReference>
<dbReference type="Gene3D" id="3.20.20.190">
    <property type="entry name" value="Phosphatidylinositol (PI) phosphodiesterase"/>
    <property type="match status" value="1"/>
</dbReference>
<keyword evidence="4" id="KW-1185">Reference proteome</keyword>
<sequence>MQTKVIEAILESDIPSFEKISKTTEKWWGGRIAGFNIMQICGQLGDEEMAKALMSEAECDDALYAVLEEKYMNQLTPHDMSALFGFLKTATVLKHKTDAESNIPSKANHICNDPVRDAKNGGYSSNPSTTAAIINIRKNTLKMHGNKRMSVGTLMSVSNEKYTKNDALDSHSALYELETPVFRIKAENGTFRGTDSCNTMIVRGWDSKTNVNSDLIIAESTDDSELFINIDWIKLDSISFERSMKLEEVTDSEAENSLQTCRDSAECTVLKVGGFSPLERYRNMHNYKIGPYPQYSFLGPQFLQVFLAGNCGQQYSVEIDVDISTPYLSKNEIGDKKSEELKYIQTHYNWRVPNDVTLLCGHRGSGANSAVGGDGVRLQLRENTIKSMYEAHRSGASVVEFDIQLSRDSVPVVHHDWGTVVENGLKVQINDLTVQQFQGLGSCIQPQTSGALAASSNTNSNDTMSRIHFTFEELLEGLPMDLGMNVEIKYPISDEAKYFGVEKTFELNWRYATKKHSHENTSGEHTPLNNVPVIFSSFHPDVCILLKRKVGHIFPVFFLTMGGVYKLSNPLCNSVAQAVNFATLHGLSGVVSDSVAITDAPSLVHFVHATGLSLATYGRRNNDADFVRIQRDSHVNMIITDSVRMVKSVLEEK</sequence>
<proteinExistence type="predicted"/>